<organism evidence="1 2">
    <name type="scientific">Sulfolobales Beppu filamentous virus 3</name>
    <dbReference type="NCBI Taxonomy" id="2493124"/>
    <lineage>
        <taxon>Viruses</taxon>
        <taxon>Adnaviria</taxon>
        <taxon>Zilligvirae</taxon>
        <taxon>Taleaviricota</taxon>
        <taxon>Tokiviricetes</taxon>
        <taxon>Ligamenvirales</taxon>
        <taxon>Lipothrixviridae</taxon>
        <taxon>Deltalipothrixvirus</taxon>
        <taxon>Deltalipothrixvirus beppuense</taxon>
        <taxon>Deltalipothrixvirus SBFV3</taxon>
    </lineage>
</organism>
<dbReference type="EMBL" id="MK064564">
    <property type="protein sequence ID" value="AZI75881.1"/>
    <property type="molecule type" value="Genomic_DNA"/>
</dbReference>
<keyword evidence="2" id="KW-1185">Reference proteome</keyword>
<accession>A0A3S8NF76</accession>
<evidence type="ECO:0000313" key="2">
    <source>
        <dbReference type="Proteomes" id="UP000269193"/>
    </source>
</evidence>
<name>A0A3S8NF76_9VIRU</name>
<reference evidence="1 2" key="1">
    <citation type="journal article" date="2018" name="Environ. Microbiol.">
        <title>New archaeal viruses discovered by metagenomic analysis of viral communities in enrichment cultures.</title>
        <authorList>
            <person name="Liu Y."/>
            <person name="Brandt D."/>
            <person name="Ishino S."/>
            <person name="Ishino Y."/>
            <person name="Koonin E.V."/>
            <person name="Kalinowski J."/>
            <person name="Krupovic M."/>
            <person name="Prangishvili D."/>
        </authorList>
    </citation>
    <scope>NUCLEOTIDE SEQUENCE [LARGE SCALE GENOMIC DNA]</scope>
</reference>
<evidence type="ECO:0000313" key="1">
    <source>
        <dbReference type="EMBL" id="AZI75881.1"/>
    </source>
</evidence>
<protein>
    <submittedName>
        <fullName evidence="1">Zn finger protein</fullName>
    </submittedName>
</protein>
<dbReference type="Proteomes" id="UP000269193">
    <property type="component" value="Segment"/>
</dbReference>
<gene>
    <name evidence="1" type="ORF">SBFV3_gp46</name>
</gene>
<proteinExistence type="predicted"/>
<dbReference type="Gene3D" id="3.30.160.60">
    <property type="entry name" value="Classic Zinc Finger"/>
    <property type="match status" value="1"/>
</dbReference>
<sequence length="104" mass="12666">MTKTKQCKYPCPFCKNYCVSTLYTLKHHIRRVHLYNIICPVCHRHYKSLYNFVLHCKVKSISEQQDEDSIMHYLLYSLCSKYNDDKTESEKMLKKYSYLLWKLI</sequence>